<dbReference type="Pfam" id="PF01588">
    <property type="entry name" value="tRNA_bind"/>
    <property type="match status" value="1"/>
</dbReference>
<dbReference type="Proteomes" id="UP001145021">
    <property type="component" value="Unassembled WGS sequence"/>
</dbReference>
<proteinExistence type="predicted"/>
<comment type="caution">
    <text evidence="5">The sequence shown here is derived from an EMBL/GenBank/DDBJ whole genome shotgun (WGS) entry which is preliminary data.</text>
</comment>
<reference evidence="5" key="1">
    <citation type="submission" date="2022-07" db="EMBL/GenBank/DDBJ databases">
        <title>Phylogenomic reconstructions and comparative analyses of Kickxellomycotina fungi.</title>
        <authorList>
            <person name="Reynolds N.K."/>
            <person name="Stajich J.E."/>
            <person name="Barry K."/>
            <person name="Grigoriev I.V."/>
            <person name="Crous P."/>
            <person name="Smith M.E."/>
        </authorList>
    </citation>
    <scope>NUCLEOTIDE SEQUENCE</scope>
    <source>
        <strain evidence="5">NBRC 105413</strain>
    </source>
</reference>
<sequence>MSLAFKFASRSRPSSAVAANRLVLALNSKSFSVACTRRSSPLSNAVASANVCAESDPIDKVDLRVGIVEMAKKHEQADSLYVLSVNIGERSGNGDLVNRTIVSGLVEYYSEHQLEGKKVVVLANMKARKLRGVVSQGMLLAAKGAAVNGNVIVQVLEAGRSAQAGDPVRLQGNEKPLDSLSLEKSPIKRQRVIEAFIEGLSLDSCIASYRGQRLVAGNGNDHVATHNLPNGVIA</sequence>
<evidence type="ECO:0000256" key="3">
    <source>
        <dbReference type="PROSITE-ProRule" id="PRU00209"/>
    </source>
</evidence>
<evidence type="ECO:0000313" key="5">
    <source>
        <dbReference type="EMBL" id="KAJ1646318.1"/>
    </source>
</evidence>
<keyword evidence="6" id="KW-1185">Reference proteome</keyword>
<dbReference type="PANTHER" id="PTHR11586">
    <property type="entry name" value="TRNA-AMINOACYLATION COFACTOR ARC1 FAMILY MEMBER"/>
    <property type="match status" value="1"/>
</dbReference>
<organism evidence="5 6">
    <name type="scientific">Coemansia asiatica</name>
    <dbReference type="NCBI Taxonomy" id="1052880"/>
    <lineage>
        <taxon>Eukaryota</taxon>
        <taxon>Fungi</taxon>
        <taxon>Fungi incertae sedis</taxon>
        <taxon>Zoopagomycota</taxon>
        <taxon>Kickxellomycotina</taxon>
        <taxon>Kickxellomycetes</taxon>
        <taxon>Kickxellales</taxon>
        <taxon>Kickxellaceae</taxon>
        <taxon>Coemansia</taxon>
    </lineage>
</organism>
<dbReference type="InterPro" id="IPR002547">
    <property type="entry name" value="tRNA-bd_dom"/>
</dbReference>
<dbReference type="InterPro" id="IPR012340">
    <property type="entry name" value="NA-bd_OB-fold"/>
</dbReference>
<dbReference type="EMBL" id="JANBOH010000065">
    <property type="protein sequence ID" value="KAJ1646318.1"/>
    <property type="molecule type" value="Genomic_DNA"/>
</dbReference>
<evidence type="ECO:0000256" key="1">
    <source>
        <dbReference type="ARBA" id="ARBA00022555"/>
    </source>
</evidence>
<protein>
    <recommendedName>
        <fullName evidence="4">tRNA-binding domain-containing protein</fullName>
    </recommendedName>
</protein>
<dbReference type="PROSITE" id="PS50886">
    <property type="entry name" value="TRBD"/>
    <property type="match status" value="1"/>
</dbReference>
<name>A0A9W7XMM3_9FUNG</name>
<evidence type="ECO:0000259" key="4">
    <source>
        <dbReference type="PROSITE" id="PS50886"/>
    </source>
</evidence>
<accession>A0A9W7XMM3</accession>
<feature type="domain" description="TRNA-binding" evidence="4">
    <location>
        <begin position="57"/>
        <end position="169"/>
    </location>
</feature>
<dbReference type="PANTHER" id="PTHR11586:SF37">
    <property type="entry name" value="TRNA-BINDING DOMAIN-CONTAINING PROTEIN"/>
    <property type="match status" value="1"/>
</dbReference>
<dbReference type="Gene3D" id="2.40.50.140">
    <property type="entry name" value="Nucleic acid-binding proteins"/>
    <property type="match status" value="1"/>
</dbReference>
<keyword evidence="1 3" id="KW-0820">tRNA-binding</keyword>
<dbReference type="InterPro" id="IPR051270">
    <property type="entry name" value="Tyrosine-tRNA_ligase_regulator"/>
</dbReference>
<evidence type="ECO:0000313" key="6">
    <source>
        <dbReference type="Proteomes" id="UP001145021"/>
    </source>
</evidence>
<evidence type="ECO:0000256" key="2">
    <source>
        <dbReference type="ARBA" id="ARBA00022884"/>
    </source>
</evidence>
<dbReference type="AlphaFoldDB" id="A0A9W7XMM3"/>
<dbReference type="GO" id="GO:0000049">
    <property type="term" value="F:tRNA binding"/>
    <property type="evidence" value="ECO:0007669"/>
    <property type="project" value="UniProtKB-UniRule"/>
</dbReference>
<keyword evidence="2 3" id="KW-0694">RNA-binding</keyword>
<gene>
    <name evidence="5" type="ORF">LPJ64_002171</name>
</gene>
<dbReference type="SUPFAM" id="SSF50249">
    <property type="entry name" value="Nucleic acid-binding proteins"/>
    <property type="match status" value="1"/>
</dbReference>